<feature type="transmembrane region" description="Helical" evidence="1">
    <location>
        <begin position="14"/>
        <end position="32"/>
    </location>
</feature>
<gene>
    <name evidence="2" type="ORF">METZ01_LOCUS156041</name>
</gene>
<evidence type="ECO:0000256" key="1">
    <source>
        <dbReference type="SAM" id="Phobius"/>
    </source>
</evidence>
<name>A0A382AQD7_9ZZZZ</name>
<dbReference type="EMBL" id="UINC01026189">
    <property type="protein sequence ID" value="SVB03187.1"/>
    <property type="molecule type" value="Genomic_DNA"/>
</dbReference>
<dbReference type="AlphaFoldDB" id="A0A382AQD7"/>
<organism evidence="2">
    <name type="scientific">marine metagenome</name>
    <dbReference type="NCBI Taxonomy" id="408172"/>
    <lineage>
        <taxon>unclassified sequences</taxon>
        <taxon>metagenomes</taxon>
        <taxon>ecological metagenomes</taxon>
    </lineage>
</organism>
<accession>A0A382AQD7</accession>
<reference evidence="2" key="1">
    <citation type="submission" date="2018-05" db="EMBL/GenBank/DDBJ databases">
        <authorList>
            <person name="Lanie J.A."/>
            <person name="Ng W.-L."/>
            <person name="Kazmierczak K.M."/>
            <person name="Andrzejewski T.M."/>
            <person name="Davidsen T.M."/>
            <person name="Wayne K.J."/>
            <person name="Tettelin H."/>
            <person name="Glass J.I."/>
            <person name="Rusch D."/>
            <person name="Podicherti R."/>
            <person name="Tsui H.-C.T."/>
            <person name="Winkler M.E."/>
        </authorList>
    </citation>
    <scope>NUCLEOTIDE SEQUENCE</scope>
</reference>
<protein>
    <submittedName>
        <fullName evidence="2">Uncharacterized protein</fullName>
    </submittedName>
</protein>
<keyword evidence="1" id="KW-0812">Transmembrane</keyword>
<keyword evidence="1" id="KW-0472">Membrane</keyword>
<evidence type="ECO:0000313" key="2">
    <source>
        <dbReference type="EMBL" id="SVB03187.1"/>
    </source>
</evidence>
<proteinExistence type="predicted"/>
<feature type="non-terminal residue" evidence="2">
    <location>
        <position position="122"/>
    </location>
</feature>
<keyword evidence="1" id="KW-1133">Transmembrane helix</keyword>
<sequence length="122" mass="13437">MDEETATQPPRDNMLPFAAGMFVIAIAVYALFYSTDQTLRSKDGGWEVTFTTNQIGAPVLQLSLPSKGIENCSVIFNGEKLPPDFKPVTTNLVTPTQLPESVPFGQWFYADLTYLPGVVTFN</sequence>